<gene>
    <name evidence="1" type="ORF">SAMN05444401_3568</name>
</gene>
<accession>A0A1M6L147</accession>
<proteinExistence type="predicted"/>
<keyword evidence="2" id="KW-1185">Reference proteome</keyword>
<evidence type="ECO:0000313" key="2">
    <source>
        <dbReference type="Proteomes" id="UP000184080"/>
    </source>
</evidence>
<reference evidence="1 2" key="1">
    <citation type="submission" date="2016-11" db="EMBL/GenBank/DDBJ databases">
        <authorList>
            <person name="Jaros S."/>
            <person name="Januszkiewicz K."/>
            <person name="Wedrychowicz H."/>
        </authorList>
    </citation>
    <scope>NUCLEOTIDE SEQUENCE [LARGE SCALE GENOMIC DNA]</scope>
    <source>
        <strain evidence="1 2">DSM 21864</strain>
    </source>
</reference>
<dbReference type="STRING" id="1121298.SAMN05444401_3568"/>
<name>A0A1M6L147_9CLOT</name>
<evidence type="ECO:0000313" key="1">
    <source>
        <dbReference type="EMBL" id="SHJ64883.1"/>
    </source>
</evidence>
<dbReference type="EMBL" id="FQZO01000006">
    <property type="protein sequence ID" value="SHJ64883.1"/>
    <property type="molecule type" value="Genomic_DNA"/>
</dbReference>
<dbReference type="AlphaFoldDB" id="A0A1M6L147"/>
<sequence>MSKYNKLTKDLIEASAASTEAGKGEDGGTANLDSVFLRLPNWREEKVIEAIKRAGLYCIGKTQWIGEGYMISPICCGQGNSRARAMQAMKKVLTDKGYDVLSYYQMD</sequence>
<dbReference type="Proteomes" id="UP000184080">
    <property type="component" value="Unassembled WGS sequence"/>
</dbReference>
<dbReference type="RefSeq" id="WP_073009854.1">
    <property type="nucleotide sequence ID" value="NZ_FQZO01000006.1"/>
</dbReference>
<dbReference type="OrthoDB" id="1954664at2"/>
<organism evidence="1 2">
    <name type="scientific">Clostridium amylolyticum</name>
    <dbReference type="NCBI Taxonomy" id="1121298"/>
    <lineage>
        <taxon>Bacteria</taxon>
        <taxon>Bacillati</taxon>
        <taxon>Bacillota</taxon>
        <taxon>Clostridia</taxon>
        <taxon>Eubacteriales</taxon>
        <taxon>Clostridiaceae</taxon>
        <taxon>Clostridium</taxon>
    </lineage>
</organism>
<protein>
    <submittedName>
        <fullName evidence="1">Uncharacterized protein</fullName>
    </submittedName>
</protein>